<dbReference type="InterPro" id="IPR049492">
    <property type="entry name" value="BD-FAE-like_dom"/>
</dbReference>
<dbReference type="InterPro" id="IPR029058">
    <property type="entry name" value="AB_hydrolase_fold"/>
</dbReference>
<comment type="caution">
    <text evidence="3">The sequence shown here is derived from an EMBL/GenBank/DDBJ whole genome shotgun (WGS) entry which is preliminary data.</text>
</comment>
<dbReference type="SMR" id="A0A918NH22"/>
<gene>
    <name evidence="3" type="ORF">GCM10007392_37930</name>
</gene>
<reference evidence="3" key="2">
    <citation type="submission" date="2020-09" db="EMBL/GenBank/DDBJ databases">
        <authorList>
            <person name="Sun Q."/>
            <person name="Kim S."/>
        </authorList>
    </citation>
    <scope>NUCLEOTIDE SEQUENCE</scope>
    <source>
        <strain evidence="3">KCTC 22169</strain>
    </source>
</reference>
<evidence type="ECO:0000256" key="1">
    <source>
        <dbReference type="ARBA" id="ARBA00022801"/>
    </source>
</evidence>
<sequence>MSNGFKRLCGGLIRSTGVATALLLAGCTLPALNLVTPDNGYTLTSDVEYGDHERQRMDVYRPTEPLTGAPTVVFFYGGSWQWGYKEGYRFVAQALAEEGYRVVVPDYRLNPEVMFPAFIEDGAAAVARAVELNLGDNGLVLMGHSAGAHTAALLALDERYLVAADVDRSRVTAWIGLSGPYDFLPLQAQEFINVFGAADGIPETQPVNFVSEDDPPALLIWGEDDSKVARRNIESLSEALRSADVPVQVRIYAEANHYDPIGAFSVRFRDLSPGFADVMSYLNGLSGGIQ</sequence>
<proteinExistence type="predicted"/>
<dbReference type="SUPFAM" id="SSF53474">
    <property type="entry name" value="alpha/beta-Hydrolases"/>
    <property type="match status" value="1"/>
</dbReference>
<dbReference type="AlphaFoldDB" id="A0A918NH22"/>
<evidence type="ECO:0000259" key="2">
    <source>
        <dbReference type="Pfam" id="PF20434"/>
    </source>
</evidence>
<keyword evidence="1" id="KW-0378">Hydrolase</keyword>
<feature type="domain" description="BD-FAE-like" evidence="2">
    <location>
        <begin position="57"/>
        <end position="240"/>
    </location>
</feature>
<keyword evidence="4" id="KW-1185">Reference proteome</keyword>
<dbReference type="Proteomes" id="UP000626148">
    <property type="component" value="Unassembled WGS sequence"/>
</dbReference>
<dbReference type="GO" id="GO:0016787">
    <property type="term" value="F:hydrolase activity"/>
    <property type="evidence" value="ECO:0007669"/>
    <property type="project" value="UniProtKB-KW"/>
</dbReference>
<dbReference type="PROSITE" id="PS51257">
    <property type="entry name" value="PROKAR_LIPOPROTEIN"/>
    <property type="match status" value="1"/>
</dbReference>
<dbReference type="InterPro" id="IPR050300">
    <property type="entry name" value="GDXG_lipolytic_enzyme"/>
</dbReference>
<organism evidence="3 4">
    <name type="scientific">Saccharospirillum salsuginis</name>
    <dbReference type="NCBI Taxonomy" id="418750"/>
    <lineage>
        <taxon>Bacteria</taxon>
        <taxon>Pseudomonadati</taxon>
        <taxon>Pseudomonadota</taxon>
        <taxon>Gammaproteobacteria</taxon>
        <taxon>Oceanospirillales</taxon>
        <taxon>Saccharospirillaceae</taxon>
        <taxon>Saccharospirillum</taxon>
    </lineage>
</organism>
<dbReference type="Pfam" id="PF20434">
    <property type="entry name" value="BD-FAE"/>
    <property type="match status" value="1"/>
</dbReference>
<evidence type="ECO:0000313" key="4">
    <source>
        <dbReference type="Proteomes" id="UP000626148"/>
    </source>
</evidence>
<evidence type="ECO:0000313" key="3">
    <source>
        <dbReference type="EMBL" id="GGX66612.1"/>
    </source>
</evidence>
<dbReference type="EMBL" id="BMXR01000010">
    <property type="protein sequence ID" value="GGX66612.1"/>
    <property type="molecule type" value="Genomic_DNA"/>
</dbReference>
<dbReference type="RefSeq" id="WP_189611668.1">
    <property type="nucleotide sequence ID" value="NZ_BMXR01000010.1"/>
</dbReference>
<reference evidence="3" key="1">
    <citation type="journal article" date="2014" name="Int. J. Syst. Evol. Microbiol.">
        <title>Complete genome sequence of Corynebacterium casei LMG S-19264T (=DSM 44701T), isolated from a smear-ripened cheese.</title>
        <authorList>
            <consortium name="US DOE Joint Genome Institute (JGI-PGF)"/>
            <person name="Walter F."/>
            <person name="Albersmeier A."/>
            <person name="Kalinowski J."/>
            <person name="Ruckert C."/>
        </authorList>
    </citation>
    <scope>NUCLEOTIDE SEQUENCE</scope>
    <source>
        <strain evidence="3">KCTC 22169</strain>
    </source>
</reference>
<name>A0A918NH22_9GAMM</name>
<protein>
    <submittedName>
        <fullName evidence="3">Esterase</fullName>
    </submittedName>
</protein>
<accession>A0A918NH22</accession>
<dbReference type="PANTHER" id="PTHR48081:SF33">
    <property type="entry name" value="KYNURENINE FORMAMIDASE"/>
    <property type="match status" value="1"/>
</dbReference>
<dbReference type="PANTHER" id="PTHR48081">
    <property type="entry name" value="AB HYDROLASE SUPERFAMILY PROTEIN C4A8.06C"/>
    <property type="match status" value="1"/>
</dbReference>
<dbReference type="Gene3D" id="3.40.50.1820">
    <property type="entry name" value="alpha/beta hydrolase"/>
    <property type="match status" value="1"/>
</dbReference>